<dbReference type="CDD" id="cd06661">
    <property type="entry name" value="GGCT_like"/>
    <property type="match status" value="1"/>
</dbReference>
<evidence type="ECO:0000256" key="1">
    <source>
        <dbReference type="ARBA" id="ARBA00012344"/>
    </source>
</evidence>
<dbReference type="EC" id="4.3.2.7" evidence="1"/>
<evidence type="ECO:0000313" key="4">
    <source>
        <dbReference type="EMBL" id="ETV63855.1"/>
    </source>
</evidence>
<reference evidence="4" key="1">
    <citation type="submission" date="2013-12" db="EMBL/GenBank/DDBJ databases">
        <title>The Genome Sequence of Aphanomyces astaci APO3.</title>
        <authorList>
            <consortium name="The Broad Institute Genomics Platform"/>
            <person name="Russ C."/>
            <person name="Tyler B."/>
            <person name="van West P."/>
            <person name="Dieguez-Uribeondo J."/>
            <person name="Young S.K."/>
            <person name="Zeng Q."/>
            <person name="Gargeya S."/>
            <person name="Fitzgerald M."/>
            <person name="Abouelleil A."/>
            <person name="Alvarado L."/>
            <person name="Chapman S.B."/>
            <person name="Gainer-Dewar J."/>
            <person name="Goldberg J."/>
            <person name="Griggs A."/>
            <person name="Gujja S."/>
            <person name="Hansen M."/>
            <person name="Howarth C."/>
            <person name="Imamovic A."/>
            <person name="Ireland A."/>
            <person name="Larimer J."/>
            <person name="McCowan C."/>
            <person name="Murphy C."/>
            <person name="Pearson M."/>
            <person name="Poon T.W."/>
            <person name="Priest M."/>
            <person name="Roberts A."/>
            <person name="Saif S."/>
            <person name="Shea T."/>
            <person name="Sykes S."/>
            <person name="Wortman J."/>
            <person name="Nusbaum C."/>
            <person name="Birren B."/>
        </authorList>
    </citation>
    <scope>NUCLEOTIDE SEQUENCE [LARGE SCALE GENOMIC DNA]</scope>
    <source>
        <strain evidence="4">APO3</strain>
    </source>
</reference>
<dbReference type="RefSeq" id="XP_009846662.1">
    <property type="nucleotide sequence ID" value="XM_009848360.1"/>
</dbReference>
<dbReference type="Gene3D" id="3.30.420.10">
    <property type="entry name" value="Ribonuclease H-like superfamily/Ribonuclease H"/>
    <property type="match status" value="1"/>
</dbReference>
<dbReference type="STRING" id="112090.W4F8P3"/>
<organism evidence="4">
    <name type="scientific">Aphanomyces astaci</name>
    <name type="common">Crayfish plague agent</name>
    <dbReference type="NCBI Taxonomy" id="112090"/>
    <lineage>
        <taxon>Eukaryota</taxon>
        <taxon>Sar</taxon>
        <taxon>Stramenopiles</taxon>
        <taxon>Oomycota</taxon>
        <taxon>Saprolegniomycetes</taxon>
        <taxon>Saprolegniales</taxon>
        <taxon>Verrucalvaceae</taxon>
        <taxon>Aphanomyces</taxon>
    </lineage>
</organism>
<evidence type="ECO:0000256" key="2">
    <source>
        <dbReference type="ARBA" id="ARBA00023239"/>
    </source>
</evidence>
<dbReference type="InterPro" id="IPR006840">
    <property type="entry name" value="ChaC"/>
</dbReference>
<evidence type="ECO:0000256" key="3">
    <source>
        <dbReference type="SAM" id="MobiDB-lite"/>
    </source>
</evidence>
<dbReference type="PANTHER" id="PTHR12192">
    <property type="entry name" value="CATION TRANSPORT PROTEIN CHAC-RELATED"/>
    <property type="match status" value="1"/>
</dbReference>
<feature type="region of interest" description="Disordered" evidence="3">
    <location>
        <begin position="1"/>
        <end position="23"/>
    </location>
</feature>
<dbReference type="OrthoDB" id="1933483at2759"/>
<dbReference type="GO" id="GO:0003676">
    <property type="term" value="F:nucleic acid binding"/>
    <property type="evidence" value="ECO:0007669"/>
    <property type="project" value="InterPro"/>
</dbReference>
<dbReference type="InterPro" id="IPR013024">
    <property type="entry name" value="GGCT-like"/>
</dbReference>
<dbReference type="Pfam" id="PF04752">
    <property type="entry name" value="ChaC"/>
    <property type="match status" value="1"/>
</dbReference>
<dbReference type="AlphaFoldDB" id="W4F8P3"/>
<accession>W4F8P3</accession>
<name>W4F8P3_APHAT</name>
<dbReference type="Gene3D" id="3.10.490.10">
    <property type="entry name" value="Gamma-glutamyl cyclotransferase-like"/>
    <property type="match status" value="1"/>
</dbReference>
<protein>
    <recommendedName>
        <fullName evidence="1">glutathione-specific gamma-glutamylcyclotransferase</fullName>
        <ecNumber evidence="1">4.3.2.7</ecNumber>
    </recommendedName>
</protein>
<dbReference type="GO" id="GO:0061928">
    <property type="term" value="F:glutathione specific gamma-glutamylcyclotransferase activity"/>
    <property type="evidence" value="ECO:0007669"/>
    <property type="project" value="UniProtKB-EC"/>
</dbReference>
<sequence length="416" mass="46937">MWPSQQRPKRKRKGQVDSVDDGDDYHGNFNSDMFEHWFGGVCRTLQALHGPCVIHMDGAKYHKRHGPCVIHMDGAKYHKRVSNPPPTSKDPKATLMAWLAARAVSYDAKITKAELLDLCRQHRETPSYATQVLATECGHTLIFTPPYHPELQPIDVVWGIVKNRIGGPSKDMGELRTRLEVEFSSIESSHWLGAYRKAQSFEDMYFSTAEDALLGDEASDADSDLLRSSDVNGSIVWKTDFPVEDSFFGYVDGWHRRFWQGSPDHRGVPGALGRVVTLIHADDMHQFRDVDPHASELPQTWGRIYRVPKEEVPAILAQLDHREKAGYDRAEVDVHCTDNQVRRALVFIALPGNSDFLGPAPLKGMAHEIASRVGPSGSNLEYFLNLCRCMREINVQDRHLLDLEALVLAHEQPSVK</sequence>
<dbReference type="GO" id="GO:0006751">
    <property type="term" value="P:glutathione catabolic process"/>
    <property type="evidence" value="ECO:0007669"/>
    <property type="project" value="InterPro"/>
</dbReference>
<dbReference type="GO" id="GO:0005737">
    <property type="term" value="C:cytoplasm"/>
    <property type="evidence" value="ECO:0007669"/>
    <property type="project" value="TreeGrafter"/>
</dbReference>
<dbReference type="InterPro" id="IPR036397">
    <property type="entry name" value="RNaseH_sf"/>
</dbReference>
<dbReference type="PANTHER" id="PTHR12192:SF2">
    <property type="entry name" value="GLUTATHIONE-SPECIFIC GAMMA-GLUTAMYLCYCLOTRANSFERASE 2"/>
    <property type="match status" value="1"/>
</dbReference>
<gene>
    <name evidence="4" type="ORF">H257_19211</name>
</gene>
<proteinExistence type="predicted"/>
<dbReference type="VEuPathDB" id="FungiDB:H257_19211"/>
<dbReference type="EMBL" id="KI913520">
    <property type="protein sequence ID" value="ETV63855.1"/>
    <property type="molecule type" value="Genomic_DNA"/>
</dbReference>
<keyword evidence="2" id="KW-0456">Lyase</keyword>
<dbReference type="GeneID" id="20821207"/>